<protein>
    <submittedName>
        <fullName evidence="1">Uncharacterized protein</fullName>
    </submittedName>
</protein>
<dbReference type="EMBL" id="CP023445">
    <property type="protein sequence ID" value="ATE55748.1"/>
    <property type="molecule type" value="Genomic_DNA"/>
</dbReference>
<dbReference type="AlphaFoldDB" id="A0A290Z9R6"/>
<proteinExistence type="predicted"/>
<name>A0A290Z9R6_9PSEU</name>
<keyword evidence="2" id="KW-1185">Reference proteome</keyword>
<reference evidence="1" key="1">
    <citation type="submission" date="2017-09" db="EMBL/GenBank/DDBJ databases">
        <title>Complete Genome Sequence of ansamitocin-producing Bacterium Actinosynnema pretiosum X47.</title>
        <authorList>
            <person name="Cao G."/>
            <person name="Zong G."/>
            <person name="Zhong C."/>
            <person name="Fu J."/>
        </authorList>
    </citation>
    <scope>NUCLEOTIDE SEQUENCE [LARGE SCALE GENOMIC DNA]</scope>
    <source>
        <strain evidence="1">X47</strain>
    </source>
</reference>
<sequence length="69" mass="6345">MELLFPGVLAHPGEQVAGVVEPEGVQPLGLGPAGGGMFGGVVAPGAGARSAVAGHGLGPALAHGGAGDP</sequence>
<dbReference type="KEGG" id="apre:CNX65_22700"/>
<organism evidence="1 2">
    <name type="scientific">Actinosynnema pretiosum</name>
    <dbReference type="NCBI Taxonomy" id="42197"/>
    <lineage>
        <taxon>Bacteria</taxon>
        <taxon>Bacillati</taxon>
        <taxon>Actinomycetota</taxon>
        <taxon>Actinomycetes</taxon>
        <taxon>Pseudonocardiales</taxon>
        <taxon>Pseudonocardiaceae</taxon>
        <taxon>Actinosynnema</taxon>
    </lineage>
</organism>
<dbReference type="Proteomes" id="UP000218505">
    <property type="component" value="Chromosome"/>
</dbReference>
<accession>A0A290Z9R6</accession>
<evidence type="ECO:0000313" key="2">
    <source>
        <dbReference type="Proteomes" id="UP000218505"/>
    </source>
</evidence>
<gene>
    <name evidence="1" type="ORF">CNX65_22700</name>
</gene>
<evidence type="ECO:0000313" key="1">
    <source>
        <dbReference type="EMBL" id="ATE55748.1"/>
    </source>
</evidence>